<keyword evidence="5" id="KW-1015">Disulfide bond</keyword>
<dbReference type="SUPFAM" id="SSF56436">
    <property type="entry name" value="C-type lectin-like"/>
    <property type="match status" value="1"/>
</dbReference>
<keyword evidence="3 6" id="KW-0732">Signal</keyword>
<dbReference type="PANTHER" id="PTHR22799:SF1">
    <property type="entry name" value="C-TYPE LECTIN DOMAIN FAMILY 11 MEMBER A"/>
    <property type="match status" value="1"/>
</dbReference>
<evidence type="ECO:0000256" key="3">
    <source>
        <dbReference type="ARBA" id="ARBA00022729"/>
    </source>
</evidence>
<dbReference type="SMART" id="SM00034">
    <property type="entry name" value="CLECT"/>
    <property type="match status" value="1"/>
</dbReference>
<dbReference type="InterPro" id="IPR001304">
    <property type="entry name" value="C-type_lectin-like"/>
</dbReference>
<dbReference type="GO" id="GO:0005615">
    <property type="term" value="C:extracellular space"/>
    <property type="evidence" value="ECO:0007669"/>
    <property type="project" value="TreeGrafter"/>
</dbReference>
<comment type="caution">
    <text evidence="8">The sequence shown here is derived from an EMBL/GenBank/DDBJ whole genome shotgun (WGS) entry which is preliminary data.</text>
</comment>
<evidence type="ECO:0000259" key="7">
    <source>
        <dbReference type="PROSITE" id="PS50041"/>
    </source>
</evidence>
<accession>A0A7K7KUV4</accession>
<comment type="subcellular location">
    <subcellularLocation>
        <location evidence="1">Secreted</location>
    </subcellularLocation>
</comment>
<dbReference type="Gene3D" id="3.10.100.10">
    <property type="entry name" value="Mannose-Binding Protein A, subunit A"/>
    <property type="match status" value="1"/>
</dbReference>
<dbReference type="GO" id="GO:0008083">
    <property type="term" value="F:growth factor activity"/>
    <property type="evidence" value="ECO:0007669"/>
    <property type="project" value="TreeGrafter"/>
</dbReference>
<reference evidence="8 9" key="1">
    <citation type="submission" date="2019-09" db="EMBL/GenBank/DDBJ databases">
        <title>Bird 10,000 Genomes (B10K) Project - Family phase.</title>
        <authorList>
            <person name="Zhang G."/>
        </authorList>
    </citation>
    <scope>NUCLEOTIDE SEQUENCE [LARGE SCALE GENOMIC DNA]</scope>
    <source>
        <strain evidence="8">OUT-0051</strain>
        <tissue evidence="8">Kidney</tissue>
    </source>
</reference>
<feature type="signal peptide" evidence="6">
    <location>
        <begin position="1"/>
        <end position="22"/>
    </location>
</feature>
<evidence type="ECO:0000256" key="6">
    <source>
        <dbReference type="SAM" id="SignalP"/>
    </source>
</evidence>
<dbReference type="PROSITE" id="PS50041">
    <property type="entry name" value="C_TYPE_LECTIN_2"/>
    <property type="match status" value="1"/>
</dbReference>
<dbReference type="PANTHER" id="PTHR22799">
    <property type="entry name" value="TETRANECTIN-RELATED"/>
    <property type="match status" value="1"/>
</dbReference>
<feature type="domain" description="C-type lectin" evidence="7">
    <location>
        <begin position="116"/>
        <end position="208"/>
    </location>
</feature>
<dbReference type="InterPro" id="IPR051663">
    <property type="entry name" value="CLec_Tetranectin-domain"/>
</dbReference>
<proteinExistence type="predicted"/>
<sequence>MLSPQMFHRLLAVALFLLPCSARGNPARKFPVPGFRISPEKGIAQGFISGFKSLPGNEMGDVILQIEDRISKLERGKLSTFIYSLLHLEGMITASEGKIFATNGKTADFHTTVKTCEEAGGSIATPRNAGENDAILYFVKQFNRYAYLGIKESLIPGKFQFLDGAEPSYTNWHSNEPSGKGEEECVEMYTDGTWNNKKCNQNRLTVCQF</sequence>
<keyword evidence="9" id="KW-1185">Reference proteome</keyword>
<keyword evidence="4" id="KW-0430">Lectin</keyword>
<dbReference type="InterPro" id="IPR018378">
    <property type="entry name" value="C-type_lectin_CS"/>
</dbReference>
<dbReference type="Pfam" id="PF00059">
    <property type="entry name" value="Lectin_C"/>
    <property type="match status" value="1"/>
</dbReference>
<feature type="chain" id="PRO_5029906436" evidence="6">
    <location>
        <begin position="23"/>
        <end position="209"/>
    </location>
</feature>
<dbReference type="AlphaFoldDB" id="A0A7K7KUV4"/>
<dbReference type="InterPro" id="IPR016187">
    <property type="entry name" value="CTDL_fold"/>
</dbReference>
<protein>
    <submittedName>
        <fullName evidence="8">SFTPA protein</fullName>
    </submittedName>
</protein>
<dbReference type="GO" id="GO:0030246">
    <property type="term" value="F:carbohydrate binding"/>
    <property type="evidence" value="ECO:0007669"/>
    <property type="project" value="UniProtKB-KW"/>
</dbReference>
<keyword evidence="2" id="KW-0964">Secreted</keyword>
<evidence type="ECO:0000313" key="8">
    <source>
        <dbReference type="EMBL" id="NWZ22460.1"/>
    </source>
</evidence>
<name>A0A7K7KUV4_9AVES</name>
<feature type="non-terminal residue" evidence="8">
    <location>
        <position position="209"/>
    </location>
</feature>
<evidence type="ECO:0000256" key="5">
    <source>
        <dbReference type="ARBA" id="ARBA00023157"/>
    </source>
</evidence>
<dbReference type="EMBL" id="VZSO01000068">
    <property type="protein sequence ID" value="NWZ22460.1"/>
    <property type="molecule type" value="Genomic_DNA"/>
</dbReference>
<dbReference type="Proteomes" id="UP000525565">
    <property type="component" value="Unassembled WGS sequence"/>
</dbReference>
<evidence type="ECO:0000256" key="4">
    <source>
        <dbReference type="ARBA" id="ARBA00022734"/>
    </source>
</evidence>
<evidence type="ECO:0000313" key="9">
    <source>
        <dbReference type="Proteomes" id="UP000525565"/>
    </source>
</evidence>
<dbReference type="InterPro" id="IPR016186">
    <property type="entry name" value="C-type_lectin-like/link_sf"/>
</dbReference>
<feature type="non-terminal residue" evidence="8">
    <location>
        <position position="1"/>
    </location>
</feature>
<dbReference type="GO" id="GO:0001503">
    <property type="term" value="P:ossification"/>
    <property type="evidence" value="ECO:0007669"/>
    <property type="project" value="TreeGrafter"/>
</dbReference>
<evidence type="ECO:0000256" key="1">
    <source>
        <dbReference type="ARBA" id="ARBA00004613"/>
    </source>
</evidence>
<organism evidence="8 9">
    <name type="scientific">Asarcornis scutulata</name>
    <dbReference type="NCBI Taxonomy" id="75869"/>
    <lineage>
        <taxon>Eukaryota</taxon>
        <taxon>Metazoa</taxon>
        <taxon>Chordata</taxon>
        <taxon>Craniata</taxon>
        <taxon>Vertebrata</taxon>
        <taxon>Euteleostomi</taxon>
        <taxon>Archelosauria</taxon>
        <taxon>Archosauria</taxon>
        <taxon>Dinosauria</taxon>
        <taxon>Saurischia</taxon>
        <taxon>Theropoda</taxon>
        <taxon>Coelurosauria</taxon>
        <taxon>Aves</taxon>
        <taxon>Neognathae</taxon>
        <taxon>Galloanserae</taxon>
        <taxon>Anseriformes</taxon>
        <taxon>Anatidae</taxon>
        <taxon>Anatinae</taxon>
        <taxon>Asarcornis</taxon>
    </lineage>
</organism>
<dbReference type="PROSITE" id="PS00615">
    <property type="entry name" value="C_TYPE_LECTIN_1"/>
    <property type="match status" value="1"/>
</dbReference>
<evidence type="ECO:0000256" key="2">
    <source>
        <dbReference type="ARBA" id="ARBA00022525"/>
    </source>
</evidence>
<gene>
    <name evidence="8" type="primary">Sftpa1_0</name>
    <name evidence="8" type="ORF">ASASCU_R04830</name>
</gene>